<dbReference type="Proteomes" id="UP000825729">
    <property type="component" value="Unassembled WGS sequence"/>
</dbReference>
<protein>
    <recommendedName>
        <fullName evidence="6">DUF4378 domain-containing protein</fullName>
    </recommendedName>
</protein>
<dbReference type="AlphaFoldDB" id="A0AAV7FH67"/>
<feature type="compositionally biased region" description="Low complexity" evidence="1">
    <location>
        <begin position="356"/>
        <end position="372"/>
    </location>
</feature>
<feature type="region of interest" description="Disordered" evidence="1">
    <location>
        <begin position="245"/>
        <end position="268"/>
    </location>
</feature>
<organism evidence="4 5">
    <name type="scientific">Aristolochia fimbriata</name>
    <name type="common">White veined hardy Dutchman's pipe vine</name>
    <dbReference type="NCBI Taxonomy" id="158543"/>
    <lineage>
        <taxon>Eukaryota</taxon>
        <taxon>Viridiplantae</taxon>
        <taxon>Streptophyta</taxon>
        <taxon>Embryophyta</taxon>
        <taxon>Tracheophyta</taxon>
        <taxon>Spermatophyta</taxon>
        <taxon>Magnoliopsida</taxon>
        <taxon>Magnoliidae</taxon>
        <taxon>Piperales</taxon>
        <taxon>Aristolochiaceae</taxon>
        <taxon>Aristolochia</taxon>
    </lineage>
</organism>
<accession>A0AAV7FH67</accession>
<feature type="compositionally biased region" description="Basic and acidic residues" evidence="1">
    <location>
        <begin position="430"/>
        <end position="446"/>
    </location>
</feature>
<dbReference type="InterPro" id="IPR032795">
    <property type="entry name" value="DUF3741-assoc"/>
</dbReference>
<evidence type="ECO:0000313" key="4">
    <source>
        <dbReference type="EMBL" id="KAG9459581.1"/>
    </source>
</evidence>
<evidence type="ECO:0008006" key="6">
    <source>
        <dbReference type="Google" id="ProtNLM"/>
    </source>
</evidence>
<proteinExistence type="predicted"/>
<feature type="region of interest" description="Disordered" evidence="1">
    <location>
        <begin position="32"/>
        <end position="74"/>
    </location>
</feature>
<evidence type="ECO:0000259" key="2">
    <source>
        <dbReference type="Pfam" id="PF14309"/>
    </source>
</evidence>
<dbReference type="Pfam" id="PF14309">
    <property type="entry name" value="DUF4378"/>
    <property type="match status" value="1"/>
</dbReference>
<feature type="compositionally biased region" description="Low complexity" evidence="1">
    <location>
        <begin position="327"/>
        <end position="341"/>
    </location>
</feature>
<dbReference type="PANTHER" id="PTHR21726:SF29">
    <property type="entry name" value="EXPRESSED PROTEIN"/>
    <property type="match status" value="1"/>
</dbReference>
<dbReference type="InterPro" id="IPR025486">
    <property type="entry name" value="DUF4378"/>
</dbReference>
<gene>
    <name evidence="4" type="ORF">H6P81_004089</name>
</gene>
<name>A0AAV7FH67_ARIFI</name>
<keyword evidence="5" id="KW-1185">Reference proteome</keyword>
<evidence type="ECO:0000313" key="5">
    <source>
        <dbReference type="Proteomes" id="UP000825729"/>
    </source>
</evidence>
<dbReference type="PANTHER" id="PTHR21726">
    <property type="entry name" value="PHOSPHATIDYLINOSITOL N-ACETYLGLUCOSAMINYLTRANSFERASE SUBUNIT P DOWN SYNDROME CRITICAL REGION PROTEIN 5 -RELATED"/>
    <property type="match status" value="1"/>
</dbReference>
<feature type="compositionally biased region" description="Basic and acidic residues" evidence="1">
    <location>
        <begin position="342"/>
        <end position="351"/>
    </location>
</feature>
<feature type="compositionally biased region" description="Polar residues" evidence="1">
    <location>
        <begin position="373"/>
        <end position="386"/>
    </location>
</feature>
<evidence type="ECO:0000259" key="3">
    <source>
        <dbReference type="Pfam" id="PF14383"/>
    </source>
</evidence>
<reference evidence="4 5" key="1">
    <citation type="submission" date="2021-07" db="EMBL/GenBank/DDBJ databases">
        <title>The Aristolochia fimbriata genome: insights into angiosperm evolution, floral development and chemical biosynthesis.</title>
        <authorList>
            <person name="Jiao Y."/>
        </authorList>
    </citation>
    <scope>NUCLEOTIDE SEQUENCE [LARGE SCALE GENOMIC DNA]</scope>
    <source>
        <strain evidence="4">IBCAS-2021</strain>
        <tissue evidence="4">Leaf</tissue>
    </source>
</reference>
<feature type="domain" description="DUF4378" evidence="2">
    <location>
        <begin position="766"/>
        <end position="919"/>
    </location>
</feature>
<feature type="domain" description="DUF3741" evidence="3">
    <location>
        <begin position="76"/>
        <end position="106"/>
    </location>
</feature>
<feature type="region of interest" description="Disordered" evidence="1">
    <location>
        <begin position="322"/>
        <end position="457"/>
    </location>
</feature>
<sequence length="926" mass="101819">MGVEKQGSKGVGGFFQLFDWNGKSRKKLFANKSDLPDGLKQGKKHDENLPTTRFRLTDDDERASTAKGGSDYSCASSVTDDDASGIRAPSVVARLMGLESLPTCSVSEPHMNLLYETRALRDSQYQRKTHEFLNDYRTTCTTNQSYKIEGFSREIVEPKPQKMQSRLIERFQSEPLPPKSAKAVPVTHHKLLSPIKSPGFISPKSAAHIMEAAAKILEPGLQVGSKGKLPVLATTSVPIKVKDLKENASTSQRQLKLPEASKRLNESNAVKMLKGQSLNKSWNGPEETPVFRVSDMEDTHSVGSKSKGKSVSLAVQAKVNVQRREGLSSGTKGSLSASSSSSRKEEDDFRSKQPAKNMQSTSKNKQNKSSSSVVLRQNNIKQNCATNREKVPYKPPASNQQGRKILSGDSSAGRSKTLNKVPTNGRGVGCRKDGSKIIESEKEHPSSRTKNLPRKKRALEVDYHGEKSGLVSTNLVDRDQKAGQSRVTINEHASSTDDSGRRGMDVVSFTFTSPMVKPISVSQSSGQMAEKSENLCYVGSQGDRNESNLRNKKQSSLGLNVIGGDALSVLLEQKLRELTSGLESSSNDTMKTGNATASASILQDLISALNSVSATPGHSEKKTLLPQNDQLLRVSNSSCFSTDNQVTVPNLKFQVGGEMTECSSSSNIHKEFDYQHPSPVSILEASFSSESCNSSESCESIMGCKQDSSTLALCDADMHCPEKTAVMEAEAELSDSASSAYSEGIDREQLTGAGLEVGHIVTEKQDMEYVREIISHAEISLGELSWGDTREIVESPLFEKLEKDKYETRRDTEEDKEAELRRKSLFDCVGECLKMKHDQYMRGGYREWAQGMVMLRSKKLAEDVYKDILGWRSMADWMVDELVDKDMSTGLGKWTHYETEGFEVGLEIQKRILSSLIDEVVAGLMS</sequence>
<evidence type="ECO:0000256" key="1">
    <source>
        <dbReference type="SAM" id="MobiDB-lite"/>
    </source>
</evidence>
<dbReference type="EMBL" id="JAINDJ010000002">
    <property type="protein sequence ID" value="KAG9459581.1"/>
    <property type="molecule type" value="Genomic_DNA"/>
</dbReference>
<dbReference type="Pfam" id="PF14383">
    <property type="entry name" value="VARLMGL"/>
    <property type="match status" value="1"/>
</dbReference>
<feature type="compositionally biased region" description="Polar residues" evidence="1">
    <location>
        <begin position="397"/>
        <end position="422"/>
    </location>
</feature>
<comment type="caution">
    <text evidence="4">The sequence shown here is derived from an EMBL/GenBank/DDBJ whole genome shotgun (WGS) entry which is preliminary data.</text>
</comment>